<dbReference type="EMBL" id="JBJUIK010000001">
    <property type="protein sequence ID" value="KAL3537359.1"/>
    <property type="molecule type" value="Genomic_DNA"/>
</dbReference>
<dbReference type="InterPro" id="IPR037176">
    <property type="entry name" value="Osmotin/thaumatin-like_sf"/>
</dbReference>
<keyword evidence="2" id="KW-0732">Signal</keyword>
<proteinExistence type="inferred from homology"/>
<dbReference type="Gene3D" id="2.60.110.10">
    <property type="entry name" value="Thaumatin"/>
    <property type="match status" value="1"/>
</dbReference>
<evidence type="ECO:0000313" key="4">
    <source>
        <dbReference type="EMBL" id="KAL3537359.1"/>
    </source>
</evidence>
<dbReference type="PROSITE" id="PS00316">
    <property type="entry name" value="THAUMATIN_1"/>
    <property type="match status" value="1"/>
</dbReference>
<evidence type="ECO:0000256" key="1">
    <source>
        <dbReference type="ARBA" id="ARBA00010607"/>
    </source>
</evidence>
<name>A0ABD3B1H5_9GENT</name>
<keyword evidence="5" id="KW-1185">Reference proteome</keyword>
<dbReference type="InterPro" id="IPR017949">
    <property type="entry name" value="Thaumatin_CS"/>
</dbReference>
<dbReference type="InterPro" id="IPR001938">
    <property type="entry name" value="Thaumatin"/>
</dbReference>
<accession>A0ABD3B1H5</accession>
<comment type="caution">
    <text evidence="4">The sequence shown here is derived from an EMBL/GenBank/DDBJ whole genome shotgun (WGS) entry which is preliminary data.</text>
</comment>
<comment type="similarity">
    <text evidence="1">Belongs to the thaumatin family.</text>
</comment>
<dbReference type="PANTHER" id="PTHR31048">
    <property type="entry name" value="OS03G0233200 PROTEIN"/>
    <property type="match status" value="1"/>
</dbReference>
<gene>
    <name evidence="4" type="ORF">ACH5RR_000725</name>
</gene>
<sequence>MEFSSRVRHEELLCFLQRILESASNMKTIDLGLELVKLTNNITCRMLMYIRCYEKDDEAEKCRKLVQETFDLAVKMSIREVLGPSNGVHDAAVFKLINRCQVSVWPGILAGAGKPVIDNSGIMLTPNWTATLYPPPGWSGRIWARTGCLFDEFGKGKCNTGDCNGNLQCTVSGVPPTSLAEFTLDSPQDFYDLSLVDGFNVPISIIPISNSSNCARVECVSNVNDNCPAELQVRLSNGRVVACKSACLAFGKPEYCCTEGYNSPQTCKPSSYSQVFKNACPKAYSYAFDDPIHNSDVERRILNVHGTMELYPNDVEYVAGLSSYGTDIEIEKYWEMANLEPEK</sequence>
<reference evidence="4 5" key="1">
    <citation type="submission" date="2024-11" db="EMBL/GenBank/DDBJ databases">
        <title>A near-complete genome assembly of Cinchona calisaya.</title>
        <authorList>
            <person name="Lian D.C."/>
            <person name="Zhao X.W."/>
            <person name="Wei L."/>
        </authorList>
    </citation>
    <scope>NUCLEOTIDE SEQUENCE [LARGE SCALE GENOMIC DNA]</scope>
    <source>
        <tissue evidence="4">Nenye</tissue>
    </source>
</reference>
<dbReference type="PRINTS" id="PR00347">
    <property type="entry name" value="THAUMATIN"/>
</dbReference>
<dbReference type="AlphaFoldDB" id="A0ABD3B1H5"/>
<protein>
    <recommendedName>
        <fullName evidence="6">Thaumatin-like protein</fullName>
    </recommendedName>
</protein>
<dbReference type="Proteomes" id="UP001630127">
    <property type="component" value="Unassembled WGS sequence"/>
</dbReference>
<evidence type="ECO:0000313" key="5">
    <source>
        <dbReference type="Proteomes" id="UP001630127"/>
    </source>
</evidence>
<dbReference type="CDD" id="cd09218">
    <property type="entry name" value="TLP-PA"/>
    <property type="match status" value="1"/>
</dbReference>
<dbReference type="SUPFAM" id="SSF49870">
    <property type="entry name" value="Osmotin, thaumatin-like protein"/>
    <property type="match status" value="1"/>
</dbReference>
<dbReference type="PROSITE" id="PS51367">
    <property type="entry name" value="THAUMATIN_2"/>
    <property type="match status" value="1"/>
</dbReference>
<evidence type="ECO:0000256" key="2">
    <source>
        <dbReference type="ARBA" id="ARBA00022729"/>
    </source>
</evidence>
<dbReference type="Pfam" id="PF00314">
    <property type="entry name" value="Thaumatin"/>
    <property type="match status" value="1"/>
</dbReference>
<organism evidence="4 5">
    <name type="scientific">Cinchona calisaya</name>
    <dbReference type="NCBI Taxonomy" id="153742"/>
    <lineage>
        <taxon>Eukaryota</taxon>
        <taxon>Viridiplantae</taxon>
        <taxon>Streptophyta</taxon>
        <taxon>Embryophyta</taxon>
        <taxon>Tracheophyta</taxon>
        <taxon>Spermatophyta</taxon>
        <taxon>Magnoliopsida</taxon>
        <taxon>eudicotyledons</taxon>
        <taxon>Gunneridae</taxon>
        <taxon>Pentapetalae</taxon>
        <taxon>asterids</taxon>
        <taxon>lamiids</taxon>
        <taxon>Gentianales</taxon>
        <taxon>Rubiaceae</taxon>
        <taxon>Cinchonoideae</taxon>
        <taxon>Cinchoneae</taxon>
        <taxon>Cinchona</taxon>
    </lineage>
</organism>
<dbReference type="FunFam" id="2.60.110.10:FF:000002">
    <property type="entry name" value="Thaumatin-like protein 1a"/>
    <property type="match status" value="1"/>
</dbReference>
<evidence type="ECO:0008006" key="6">
    <source>
        <dbReference type="Google" id="ProtNLM"/>
    </source>
</evidence>
<evidence type="ECO:0000256" key="3">
    <source>
        <dbReference type="ARBA" id="ARBA00023157"/>
    </source>
</evidence>
<keyword evidence="3" id="KW-1015">Disulfide bond</keyword>
<dbReference type="SMART" id="SM00205">
    <property type="entry name" value="THN"/>
    <property type="match status" value="1"/>
</dbReference>